<accession>A0AAV4RZ84</accession>
<dbReference type="Proteomes" id="UP001054837">
    <property type="component" value="Unassembled WGS sequence"/>
</dbReference>
<reference evidence="1 2" key="1">
    <citation type="submission" date="2021-06" db="EMBL/GenBank/DDBJ databases">
        <title>Caerostris darwini draft genome.</title>
        <authorList>
            <person name="Kono N."/>
            <person name="Arakawa K."/>
        </authorList>
    </citation>
    <scope>NUCLEOTIDE SEQUENCE [LARGE SCALE GENOMIC DNA]</scope>
</reference>
<keyword evidence="2" id="KW-1185">Reference proteome</keyword>
<organism evidence="1 2">
    <name type="scientific">Caerostris darwini</name>
    <dbReference type="NCBI Taxonomy" id="1538125"/>
    <lineage>
        <taxon>Eukaryota</taxon>
        <taxon>Metazoa</taxon>
        <taxon>Ecdysozoa</taxon>
        <taxon>Arthropoda</taxon>
        <taxon>Chelicerata</taxon>
        <taxon>Arachnida</taxon>
        <taxon>Araneae</taxon>
        <taxon>Araneomorphae</taxon>
        <taxon>Entelegynae</taxon>
        <taxon>Araneoidea</taxon>
        <taxon>Araneidae</taxon>
        <taxon>Caerostris</taxon>
    </lineage>
</organism>
<dbReference type="EMBL" id="BPLQ01007064">
    <property type="protein sequence ID" value="GIY27593.1"/>
    <property type="molecule type" value="Genomic_DNA"/>
</dbReference>
<gene>
    <name evidence="1" type="ORF">CDAR_497551</name>
</gene>
<evidence type="ECO:0000313" key="2">
    <source>
        <dbReference type="Proteomes" id="UP001054837"/>
    </source>
</evidence>
<comment type="caution">
    <text evidence="1">The sequence shown here is derived from an EMBL/GenBank/DDBJ whole genome shotgun (WGS) entry which is preliminary data.</text>
</comment>
<sequence length="93" mass="10596">MRHSSTKSAVFRRLKVVPCREKRRTIERSESRDSIVSERRGFEAKIDFPTSPSEQSIPAATLRTGTTCISDWMLNHVTRFHSTGRLDAAVYGK</sequence>
<protein>
    <submittedName>
        <fullName evidence="1">Uncharacterized protein</fullName>
    </submittedName>
</protein>
<evidence type="ECO:0000313" key="1">
    <source>
        <dbReference type="EMBL" id="GIY27593.1"/>
    </source>
</evidence>
<proteinExistence type="predicted"/>
<name>A0AAV4RZ84_9ARAC</name>
<dbReference type="AlphaFoldDB" id="A0AAV4RZ84"/>